<accession>A0AAE1KNK8</accession>
<dbReference type="Pfam" id="PF00681">
    <property type="entry name" value="Plectin"/>
    <property type="match status" value="1"/>
</dbReference>
<sequence length="479" mass="51915">MKSPEDSVDSAMGIVDDADITSSMASLTGSTRVLTESYMAKTRTLELPPDGWYLKEAIDEKLIDPVMGLFIIPGTGRLISFEECVKIGIIDDQSAEVVDPKSGRLASLTRAFDKSVLDCVGKYLNESNPDMRLTMKEAITKKLIVFLKDRIEVIESVYGRVIQITSVDGQPDKVQVSGTGESDVPGVFTEVRTNELTVDRNPVEIKPGMTFDPTEGNIQLGDGSAIDVVTAVKEGKLQPTGVKVKEPYTGRDLNISEAMRKEIIDKESGEYKDKTGRKLFLTDAAKYGILGVAAVVGAPVIAGVPAVQAIEKGIKKIKKVDPKTGAELITEESVEIITDASPDDQQPESVVGKHSHTTIKSTTVVETDVILQDPTTGEEMSLEEAFSRGLISPTELEEIRSSVHGKIQKVQQMSDTEVASLPEGSSNIPQIKDGEEIKSVAPHKSVWKLGLQDSQPEGKDEEDESPQSNNACLNEQQTI</sequence>
<evidence type="ECO:0000256" key="1">
    <source>
        <dbReference type="SAM" id="MobiDB-lite"/>
    </source>
</evidence>
<dbReference type="Proteomes" id="UP001286313">
    <property type="component" value="Unassembled WGS sequence"/>
</dbReference>
<gene>
    <name evidence="2" type="ORF">Pcinc_016649</name>
</gene>
<comment type="caution">
    <text evidence="2">The sequence shown here is derived from an EMBL/GenBank/DDBJ whole genome shotgun (WGS) entry which is preliminary data.</text>
</comment>
<name>A0AAE1KNK8_PETCI</name>
<reference evidence="2" key="1">
    <citation type="submission" date="2023-10" db="EMBL/GenBank/DDBJ databases">
        <title>Genome assemblies of two species of porcelain crab, Petrolisthes cinctipes and Petrolisthes manimaculis (Anomura: Porcellanidae).</title>
        <authorList>
            <person name="Angst P."/>
        </authorList>
    </citation>
    <scope>NUCLEOTIDE SEQUENCE</scope>
    <source>
        <strain evidence="2">PB745_01</strain>
        <tissue evidence="2">Gill</tissue>
    </source>
</reference>
<dbReference type="GO" id="GO:0005856">
    <property type="term" value="C:cytoskeleton"/>
    <property type="evidence" value="ECO:0007669"/>
    <property type="project" value="InterPro"/>
</dbReference>
<dbReference type="AlphaFoldDB" id="A0AAE1KNK8"/>
<feature type="region of interest" description="Disordered" evidence="1">
    <location>
        <begin position="413"/>
        <end position="479"/>
    </location>
</feature>
<protein>
    <submittedName>
        <fullName evidence="2">Uncharacterized protein</fullName>
    </submittedName>
</protein>
<dbReference type="InterPro" id="IPR001101">
    <property type="entry name" value="Plectin_repeat"/>
</dbReference>
<dbReference type="SUPFAM" id="SSF75399">
    <property type="entry name" value="Plakin repeat"/>
    <property type="match status" value="3"/>
</dbReference>
<evidence type="ECO:0000313" key="2">
    <source>
        <dbReference type="EMBL" id="KAK3878739.1"/>
    </source>
</evidence>
<organism evidence="2 3">
    <name type="scientific">Petrolisthes cinctipes</name>
    <name type="common">Flat porcelain crab</name>
    <dbReference type="NCBI Taxonomy" id="88211"/>
    <lineage>
        <taxon>Eukaryota</taxon>
        <taxon>Metazoa</taxon>
        <taxon>Ecdysozoa</taxon>
        <taxon>Arthropoda</taxon>
        <taxon>Crustacea</taxon>
        <taxon>Multicrustacea</taxon>
        <taxon>Malacostraca</taxon>
        <taxon>Eumalacostraca</taxon>
        <taxon>Eucarida</taxon>
        <taxon>Decapoda</taxon>
        <taxon>Pleocyemata</taxon>
        <taxon>Anomura</taxon>
        <taxon>Galatheoidea</taxon>
        <taxon>Porcellanidae</taxon>
        <taxon>Petrolisthes</taxon>
    </lineage>
</organism>
<evidence type="ECO:0000313" key="3">
    <source>
        <dbReference type="Proteomes" id="UP001286313"/>
    </source>
</evidence>
<dbReference type="InterPro" id="IPR035915">
    <property type="entry name" value="Plakin_repeat_sf"/>
</dbReference>
<dbReference type="SMART" id="SM00250">
    <property type="entry name" value="PLEC"/>
    <property type="match status" value="3"/>
</dbReference>
<keyword evidence="3" id="KW-1185">Reference proteome</keyword>
<feature type="compositionally biased region" description="Polar residues" evidence="1">
    <location>
        <begin position="413"/>
        <end position="429"/>
    </location>
</feature>
<dbReference type="EMBL" id="JAWQEG010001524">
    <property type="protein sequence ID" value="KAK3878739.1"/>
    <property type="molecule type" value="Genomic_DNA"/>
</dbReference>
<dbReference type="Gene3D" id="3.90.1290.10">
    <property type="entry name" value="Plakin repeat"/>
    <property type="match status" value="1"/>
</dbReference>
<feature type="compositionally biased region" description="Polar residues" evidence="1">
    <location>
        <begin position="466"/>
        <end position="479"/>
    </location>
</feature>
<proteinExistence type="predicted"/>